<gene>
    <name evidence="2" type="ORF">PVAP13_6KG378000</name>
</gene>
<dbReference type="EMBL" id="CM029047">
    <property type="protein sequence ID" value="KAG2585202.1"/>
    <property type="molecule type" value="Genomic_DNA"/>
</dbReference>
<dbReference type="Proteomes" id="UP000823388">
    <property type="component" value="Chromosome 6K"/>
</dbReference>
<sequence length="261" mass="27900">MAAVYEHLVDEEELLALRELAATDVEETDSADRAMGADLMTLLRKVADLDGAGQALCPEELAWLQCLEEGTIRAEKEMASMAEDILRGAAVLDARPGEDQAAVVAELRRQAAQCGARAADARQVAAAARCLREKETRRMAAVEHVVDPSVMAFLARVAGEMDCYASSAVVPEEVAAAAGAAEVVEEEMVRLRLWLVMAAMDCAKRPGEAALVAPLRRQEGKAKAALAGVDSFRASMRRYQAAAGIAPPPEEEEGSDDDMMT</sequence>
<protein>
    <submittedName>
        <fullName evidence="2">Uncharacterized protein</fullName>
    </submittedName>
</protein>
<keyword evidence="3" id="KW-1185">Reference proteome</keyword>
<accession>A0A8T0RGM1</accession>
<dbReference type="AlphaFoldDB" id="A0A8T0RGM1"/>
<comment type="caution">
    <text evidence="2">The sequence shown here is derived from an EMBL/GenBank/DDBJ whole genome shotgun (WGS) entry which is preliminary data.</text>
</comment>
<evidence type="ECO:0000313" key="2">
    <source>
        <dbReference type="EMBL" id="KAG2585202.1"/>
    </source>
</evidence>
<reference evidence="2" key="1">
    <citation type="submission" date="2020-05" db="EMBL/GenBank/DDBJ databases">
        <title>WGS assembly of Panicum virgatum.</title>
        <authorList>
            <person name="Lovell J.T."/>
            <person name="Jenkins J."/>
            <person name="Shu S."/>
            <person name="Juenger T.E."/>
            <person name="Schmutz J."/>
        </authorList>
    </citation>
    <scope>NUCLEOTIDE SEQUENCE</scope>
    <source>
        <strain evidence="2">AP13</strain>
    </source>
</reference>
<name>A0A8T0RGM1_PANVG</name>
<evidence type="ECO:0000256" key="1">
    <source>
        <dbReference type="SAM" id="MobiDB-lite"/>
    </source>
</evidence>
<organism evidence="2 3">
    <name type="scientific">Panicum virgatum</name>
    <name type="common">Blackwell switchgrass</name>
    <dbReference type="NCBI Taxonomy" id="38727"/>
    <lineage>
        <taxon>Eukaryota</taxon>
        <taxon>Viridiplantae</taxon>
        <taxon>Streptophyta</taxon>
        <taxon>Embryophyta</taxon>
        <taxon>Tracheophyta</taxon>
        <taxon>Spermatophyta</taxon>
        <taxon>Magnoliopsida</taxon>
        <taxon>Liliopsida</taxon>
        <taxon>Poales</taxon>
        <taxon>Poaceae</taxon>
        <taxon>PACMAD clade</taxon>
        <taxon>Panicoideae</taxon>
        <taxon>Panicodae</taxon>
        <taxon>Paniceae</taxon>
        <taxon>Panicinae</taxon>
        <taxon>Panicum</taxon>
        <taxon>Panicum sect. Hiantes</taxon>
    </lineage>
</organism>
<feature type="compositionally biased region" description="Acidic residues" evidence="1">
    <location>
        <begin position="249"/>
        <end position="261"/>
    </location>
</feature>
<evidence type="ECO:0000313" key="3">
    <source>
        <dbReference type="Proteomes" id="UP000823388"/>
    </source>
</evidence>
<proteinExistence type="predicted"/>
<feature type="region of interest" description="Disordered" evidence="1">
    <location>
        <begin position="241"/>
        <end position="261"/>
    </location>
</feature>